<proteinExistence type="predicted"/>
<accession>A0A918G715</accession>
<feature type="compositionally biased region" description="Low complexity" evidence="1">
    <location>
        <begin position="1"/>
        <end position="14"/>
    </location>
</feature>
<comment type="caution">
    <text evidence="2">The sequence shown here is derived from an EMBL/GenBank/DDBJ whole genome shotgun (WGS) entry which is preliminary data.</text>
</comment>
<reference evidence="2" key="2">
    <citation type="submission" date="2020-09" db="EMBL/GenBank/DDBJ databases">
        <authorList>
            <person name="Sun Q."/>
            <person name="Ohkuma M."/>
        </authorList>
    </citation>
    <scope>NUCLEOTIDE SEQUENCE</scope>
    <source>
        <strain evidence="2">JCM 4386</strain>
    </source>
</reference>
<evidence type="ECO:0000256" key="1">
    <source>
        <dbReference type="SAM" id="MobiDB-lite"/>
    </source>
</evidence>
<protein>
    <submittedName>
        <fullName evidence="2">Uncharacterized protein</fullName>
    </submittedName>
</protein>
<feature type="region of interest" description="Disordered" evidence="1">
    <location>
        <begin position="1"/>
        <end position="21"/>
    </location>
</feature>
<evidence type="ECO:0000313" key="3">
    <source>
        <dbReference type="Proteomes" id="UP000606194"/>
    </source>
</evidence>
<organism evidence="2 3">
    <name type="scientific">Streptomyces humidus</name>
    <dbReference type="NCBI Taxonomy" id="52259"/>
    <lineage>
        <taxon>Bacteria</taxon>
        <taxon>Bacillati</taxon>
        <taxon>Actinomycetota</taxon>
        <taxon>Actinomycetes</taxon>
        <taxon>Kitasatosporales</taxon>
        <taxon>Streptomycetaceae</taxon>
        <taxon>Streptomyces</taxon>
    </lineage>
</organism>
<reference evidence="2" key="1">
    <citation type="journal article" date="2014" name="Int. J. Syst. Evol. Microbiol.">
        <title>Complete genome sequence of Corynebacterium casei LMG S-19264T (=DSM 44701T), isolated from a smear-ripened cheese.</title>
        <authorList>
            <consortium name="US DOE Joint Genome Institute (JGI-PGF)"/>
            <person name="Walter F."/>
            <person name="Albersmeier A."/>
            <person name="Kalinowski J."/>
            <person name="Ruckert C."/>
        </authorList>
    </citation>
    <scope>NUCLEOTIDE SEQUENCE</scope>
    <source>
        <strain evidence="2">JCM 4386</strain>
    </source>
</reference>
<evidence type="ECO:0000313" key="2">
    <source>
        <dbReference type="EMBL" id="GGS21923.1"/>
    </source>
</evidence>
<sequence>MNARTEPAEAEPATPARPPVVREPLLSAGVFLVHGPGRQLVAGRTGEAFRDARGVWRSERWPRLPGEGAAQSPPLPGDAPAEGANAHAATVRLPAALAFPVGAGR</sequence>
<dbReference type="RefSeq" id="WP_190153459.1">
    <property type="nucleotide sequence ID" value="NZ_BMTL01000040.1"/>
</dbReference>
<gene>
    <name evidence="2" type="ORF">GCM10010269_70950</name>
</gene>
<keyword evidence="3" id="KW-1185">Reference proteome</keyword>
<dbReference type="AlphaFoldDB" id="A0A918G715"/>
<dbReference type="EMBL" id="BMTL01000040">
    <property type="protein sequence ID" value="GGS21923.1"/>
    <property type="molecule type" value="Genomic_DNA"/>
</dbReference>
<name>A0A918G715_9ACTN</name>
<dbReference type="Proteomes" id="UP000606194">
    <property type="component" value="Unassembled WGS sequence"/>
</dbReference>
<feature type="region of interest" description="Disordered" evidence="1">
    <location>
        <begin position="60"/>
        <end position="87"/>
    </location>
</feature>